<comment type="caution">
    <text evidence="1">The sequence shown here is derived from an EMBL/GenBank/DDBJ whole genome shotgun (WGS) entry which is preliminary data.</text>
</comment>
<dbReference type="AlphaFoldDB" id="A0A8J5SA61"/>
<keyword evidence="2" id="KW-1185">Reference proteome</keyword>
<dbReference type="Proteomes" id="UP000729402">
    <property type="component" value="Unassembled WGS sequence"/>
</dbReference>
<sequence>MDIVDQCMSLRDLVEEIISLCIPLLRYLGGGSIEDPFVLRGEGKPKGKAPIEVVNLSRSNDGARSMEALEGASHHSVPSSSKDARKFVVLAQGAMTSYDNECDRLEGEAVRL</sequence>
<dbReference type="EMBL" id="JAAALK010000286">
    <property type="protein sequence ID" value="KAG8061493.1"/>
    <property type="molecule type" value="Genomic_DNA"/>
</dbReference>
<evidence type="ECO:0000313" key="1">
    <source>
        <dbReference type="EMBL" id="KAG8061493.1"/>
    </source>
</evidence>
<protein>
    <submittedName>
        <fullName evidence="1">Uncharacterized protein</fullName>
    </submittedName>
</protein>
<proteinExistence type="predicted"/>
<name>A0A8J5SA61_ZIZPA</name>
<organism evidence="1 2">
    <name type="scientific">Zizania palustris</name>
    <name type="common">Northern wild rice</name>
    <dbReference type="NCBI Taxonomy" id="103762"/>
    <lineage>
        <taxon>Eukaryota</taxon>
        <taxon>Viridiplantae</taxon>
        <taxon>Streptophyta</taxon>
        <taxon>Embryophyta</taxon>
        <taxon>Tracheophyta</taxon>
        <taxon>Spermatophyta</taxon>
        <taxon>Magnoliopsida</taxon>
        <taxon>Liliopsida</taxon>
        <taxon>Poales</taxon>
        <taxon>Poaceae</taxon>
        <taxon>BOP clade</taxon>
        <taxon>Oryzoideae</taxon>
        <taxon>Oryzeae</taxon>
        <taxon>Zizaniinae</taxon>
        <taxon>Zizania</taxon>
    </lineage>
</organism>
<gene>
    <name evidence="1" type="ORF">GUJ93_ZPchr0003g18128</name>
</gene>
<reference evidence="1" key="1">
    <citation type="journal article" date="2021" name="bioRxiv">
        <title>Whole Genome Assembly and Annotation of Northern Wild Rice, Zizania palustris L., Supports a Whole Genome Duplication in the Zizania Genus.</title>
        <authorList>
            <person name="Haas M."/>
            <person name="Kono T."/>
            <person name="Macchietto M."/>
            <person name="Millas R."/>
            <person name="McGilp L."/>
            <person name="Shao M."/>
            <person name="Duquette J."/>
            <person name="Hirsch C.N."/>
            <person name="Kimball J."/>
        </authorList>
    </citation>
    <scope>NUCLEOTIDE SEQUENCE</scope>
    <source>
        <tissue evidence="1">Fresh leaf tissue</tissue>
    </source>
</reference>
<reference evidence="1" key="2">
    <citation type="submission" date="2021-02" db="EMBL/GenBank/DDBJ databases">
        <authorList>
            <person name="Kimball J.A."/>
            <person name="Haas M.W."/>
            <person name="Macchietto M."/>
            <person name="Kono T."/>
            <person name="Duquette J."/>
            <person name="Shao M."/>
        </authorList>
    </citation>
    <scope>NUCLEOTIDE SEQUENCE</scope>
    <source>
        <tissue evidence="1">Fresh leaf tissue</tissue>
    </source>
</reference>
<accession>A0A8J5SA61</accession>
<evidence type="ECO:0000313" key="2">
    <source>
        <dbReference type="Proteomes" id="UP000729402"/>
    </source>
</evidence>